<dbReference type="GO" id="GO:0005524">
    <property type="term" value="F:ATP binding"/>
    <property type="evidence" value="ECO:0007669"/>
    <property type="project" value="InterPro"/>
</dbReference>
<proteinExistence type="predicted"/>
<dbReference type="InterPro" id="IPR006935">
    <property type="entry name" value="Helicase/UvrB_N"/>
</dbReference>
<dbReference type="PANTHER" id="PTHR47396:SF1">
    <property type="entry name" value="ATP-DEPENDENT HELICASE IRC3-RELATED"/>
    <property type="match status" value="1"/>
</dbReference>
<protein>
    <recommendedName>
        <fullName evidence="4">Helicase ATP-binding domain-containing protein</fullName>
    </recommendedName>
</protein>
<dbReference type="Pfam" id="PF13588">
    <property type="entry name" value="HSDR_N_2"/>
    <property type="match status" value="1"/>
</dbReference>
<dbReference type="AlphaFoldDB" id="A0A382KTT7"/>
<dbReference type="SUPFAM" id="SSF52540">
    <property type="entry name" value="P-loop containing nucleoside triphosphate hydrolases"/>
    <property type="match status" value="1"/>
</dbReference>
<feature type="domain" description="Type I restriction enzyme R protein N-terminal" evidence="2">
    <location>
        <begin position="33"/>
        <end position="100"/>
    </location>
</feature>
<dbReference type="Pfam" id="PF04851">
    <property type="entry name" value="ResIII"/>
    <property type="match status" value="1"/>
</dbReference>
<gene>
    <name evidence="3" type="ORF">METZ01_LOCUS280630</name>
</gene>
<dbReference type="Gene3D" id="3.40.50.300">
    <property type="entry name" value="P-loop containing nucleotide triphosphate hydrolases"/>
    <property type="match status" value="1"/>
</dbReference>
<evidence type="ECO:0000313" key="3">
    <source>
        <dbReference type="EMBL" id="SVC27776.1"/>
    </source>
</evidence>
<dbReference type="GO" id="GO:0003677">
    <property type="term" value="F:DNA binding"/>
    <property type="evidence" value="ECO:0007669"/>
    <property type="project" value="InterPro"/>
</dbReference>
<feature type="non-terminal residue" evidence="3">
    <location>
        <position position="275"/>
    </location>
</feature>
<evidence type="ECO:0008006" key="4">
    <source>
        <dbReference type="Google" id="ProtNLM"/>
    </source>
</evidence>
<name>A0A382KTT7_9ZZZZ</name>
<feature type="domain" description="Helicase/UvrB N-terminal" evidence="1">
    <location>
        <begin position="168"/>
        <end position="273"/>
    </location>
</feature>
<dbReference type="GO" id="GO:0005829">
    <property type="term" value="C:cytosol"/>
    <property type="evidence" value="ECO:0007669"/>
    <property type="project" value="TreeGrafter"/>
</dbReference>
<dbReference type="GO" id="GO:0016787">
    <property type="term" value="F:hydrolase activity"/>
    <property type="evidence" value="ECO:0007669"/>
    <property type="project" value="InterPro"/>
</dbReference>
<evidence type="ECO:0000259" key="2">
    <source>
        <dbReference type="Pfam" id="PF13588"/>
    </source>
</evidence>
<dbReference type="InterPro" id="IPR050742">
    <property type="entry name" value="Helicase_Restrict-Modif_Enz"/>
</dbReference>
<dbReference type="EMBL" id="UINC01082735">
    <property type="protein sequence ID" value="SVC27776.1"/>
    <property type="molecule type" value="Genomic_DNA"/>
</dbReference>
<dbReference type="PANTHER" id="PTHR47396">
    <property type="entry name" value="TYPE I RESTRICTION ENZYME ECOKI R PROTEIN"/>
    <property type="match status" value="1"/>
</dbReference>
<organism evidence="3">
    <name type="scientific">marine metagenome</name>
    <dbReference type="NCBI Taxonomy" id="408172"/>
    <lineage>
        <taxon>unclassified sequences</taxon>
        <taxon>metagenomes</taxon>
        <taxon>ecological metagenomes</taxon>
    </lineage>
</organism>
<evidence type="ECO:0000259" key="1">
    <source>
        <dbReference type="Pfam" id="PF04851"/>
    </source>
</evidence>
<dbReference type="Gene3D" id="3.90.1570.30">
    <property type="match status" value="1"/>
</dbReference>
<sequence length="275" mass="31732">MKEAGSRIIIDKLLRESGWVLPGDDGKENVEPELGNEKGEADYVLMDSKGFPLCVIEAKRDLKSPLDGKEQARGYADSLNCRFVILSNGIQHYQWDLEQGSPFVIDQFPTQRQIELRKEKFNPPVEEDEKISSDYIGVTQHPKFAQNPDYLNESKRNDFLIRNKIRVLRDYQLEAVHSVQKSVQGGKDRFLLEMATGTGKTLVSCAIIKMFLRLYKVNRVLFLVDRLELETQAQKEFDEVLKNDFRTVIWKENQSDWKKAEIVVSTVQSFISKNK</sequence>
<accession>A0A382KTT7</accession>
<dbReference type="InterPro" id="IPR027417">
    <property type="entry name" value="P-loop_NTPase"/>
</dbReference>
<dbReference type="InterPro" id="IPR029464">
    <property type="entry name" value="HSDR_N"/>
</dbReference>
<reference evidence="3" key="1">
    <citation type="submission" date="2018-05" db="EMBL/GenBank/DDBJ databases">
        <authorList>
            <person name="Lanie J.A."/>
            <person name="Ng W.-L."/>
            <person name="Kazmierczak K.M."/>
            <person name="Andrzejewski T.M."/>
            <person name="Davidsen T.M."/>
            <person name="Wayne K.J."/>
            <person name="Tettelin H."/>
            <person name="Glass J.I."/>
            <person name="Rusch D."/>
            <person name="Podicherti R."/>
            <person name="Tsui H.-C.T."/>
            <person name="Winkler M.E."/>
        </authorList>
    </citation>
    <scope>NUCLEOTIDE SEQUENCE</scope>
</reference>